<gene>
    <name evidence="3" type="ORF">D9619_003951</name>
</gene>
<reference evidence="3 4" key="1">
    <citation type="journal article" date="2020" name="ISME J.">
        <title>Uncovering the hidden diversity of litter-decomposition mechanisms in mushroom-forming fungi.</title>
        <authorList>
            <person name="Floudas D."/>
            <person name="Bentzer J."/>
            <person name="Ahren D."/>
            <person name="Johansson T."/>
            <person name="Persson P."/>
            <person name="Tunlid A."/>
        </authorList>
    </citation>
    <scope>NUCLEOTIDE SEQUENCE [LARGE SCALE GENOMIC DNA]</scope>
    <source>
        <strain evidence="3 4">CBS 101986</strain>
    </source>
</reference>
<dbReference type="PANTHER" id="PTHR10039">
    <property type="entry name" value="AMELOGENIN"/>
    <property type="match status" value="1"/>
</dbReference>
<name>A0A8H5F898_9AGAR</name>
<dbReference type="InterPro" id="IPR056884">
    <property type="entry name" value="NPHP3-like_N"/>
</dbReference>
<sequence length="826" mass="93065">MRESLLNVSGPTLINGGQFSIVNNYLTPSLPRMTSGFDRLHAQIAVAALHNALDSFDSGRCHPNTRQMVLHDLFQFIRDDPKTRKNWILWLSGPAGSGKTTIARTLAYLCDEKDLNQASFFFCRMDLTRNGIKPLVATLAHQIACRWPSVRDVIAAEVELRPQIFELSVEEQFRSLITGPLNNVQALHTLVSGKDSPVIFMVASRAEPNLRMAFNRIRHSVARVYLDNSYDPSVDIHRYVVDKFEEIRTIHPFAPSLPHDWPKPSAVDAIVAKSSGQFIYAATVMQYVSSPWFDPAESLDNISDSLSAESSINPFIDLDILFAFVLGRAMSWPVVSIILSCHILSCKLSDVWFSLLLDSSGHSVKSIRRDLVDITALVELDNERSRLIIHNESLVDFLVNPERSGHFHVNLGRAAHDILLTVLRIRSRDNVHLVVDYIIALLPKVTDPSGEMRTLLLEFSREAVTIHPEPFLTEYGRCVLLRAFSSRHIGYPDSYMCQRIWREWPAEIRDGRPYLRLALPYKRMSIARLDLVPGSRYEAESGSSHTLQPSHLILGSPAWFQNELRDVDMRDIKHILASVLISEATGMLFVTITDILGYDSFDCARILAPLSSLLEYNSEDHIITFHHGRGLLNCLSNRGSAIYSIKVEETATQTVIRMLSRSDSYKGNLFGDLSALLFFIKSPTTDLLSQLKQFAMLLLVSSLDVHILDFTTFLDALGCMPLVNDITASYTPGAHYRERPHPPQDPACSNPAQEVHQDISILHMHSQLTASGPEVTETLTPKQTFSYIELLTPFVQLWASKHEQMDPLLLGVREVGRIWEEVVHTK</sequence>
<proteinExistence type="predicted"/>
<dbReference type="PANTHER" id="PTHR10039:SF16">
    <property type="entry name" value="GPI INOSITOL-DEACYLASE"/>
    <property type="match status" value="1"/>
</dbReference>
<dbReference type="InterPro" id="IPR027417">
    <property type="entry name" value="P-loop_NTPase"/>
</dbReference>
<keyword evidence="4" id="KW-1185">Reference proteome</keyword>
<keyword evidence="1" id="KW-0677">Repeat</keyword>
<comment type="caution">
    <text evidence="3">The sequence shown here is derived from an EMBL/GenBank/DDBJ whole genome shotgun (WGS) entry which is preliminary data.</text>
</comment>
<dbReference type="AlphaFoldDB" id="A0A8H5F898"/>
<evidence type="ECO:0000313" key="4">
    <source>
        <dbReference type="Proteomes" id="UP000567179"/>
    </source>
</evidence>
<dbReference type="EMBL" id="JAACJJ010000014">
    <property type="protein sequence ID" value="KAF5327404.1"/>
    <property type="molecule type" value="Genomic_DNA"/>
</dbReference>
<protein>
    <recommendedName>
        <fullName evidence="2">Nephrocystin 3-like N-terminal domain-containing protein</fullName>
    </recommendedName>
</protein>
<dbReference type="Pfam" id="PF24883">
    <property type="entry name" value="NPHP3_N"/>
    <property type="match status" value="1"/>
</dbReference>
<dbReference type="Proteomes" id="UP000567179">
    <property type="component" value="Unassembled WGS sequence"/>
</dbReference>
<dbReference type="SUPFAM" id="SSF52540">
    <property type="entry name" value="P-loop containing nucleoside triphosphate hydrolases"/>
    <property type="match status" value="2"/>
</dbReference>
<evidence type="ECO:0000256" key="1">
    <source>
        <dbReference type="ARBA" id="ARBA00022737"/>
    </source>
</evidence>
<evidence type="ECO:0000313" key="3">
    <source>
        <dbReference type="EMBL" id="KAF5327404.1"/>
    </source>
</evidence>
<accession>A0A8H5F898</accession>
<evidence type="ECO:0000259" key="2">
    <source>
        <dbReference type="Pfam" id="PF24883"/>
    </source>
</evidence>
<dbReference type="OrthoDB" id="3038309at2759"/>
<dbReference type="Gene3D" id="3.40.50.300">
    <property type="entry name" value="P-loop containing nucleotide triphosphate hydrolases"/>
    <property type="match status" value="1"/>
</dbReference>
<feature type="domain" description="Nephrocystin 3-like N-terminal" evidence="2">
    <location>
        <begin position="69"/>
        <end position="184"/>
    </location>
</feature>
<organism evidence="3 4">
    <name type="scientific">Psilocybe cf. subviscida</name>
    <dbReference type="NCBI Taxonomy" id="2480587"/>
    <lineage>
        <taxon>Eukaryota</taxon>
        <taxon>Fungi</taxon>
        <taxon>Dikarya</taxon>
        <taxon>Basidiomycota</taxon>
        <taxon>Agaricomycotina</taxon>
        <taxon>Agaricomycetes</taxon>
        <taxon>Agaricomycetidae</taxon>
        <taxon>Agaricales</taxon>
        <taxon>Agaricineae</taxon>
        <taxon>Strophariaceae</taxon>
        <taxon>Psilocybe</taxon>
    </lineage>
</organism>